<dbReference type="InterPro" id="IPR041698">
    <property type="entry name" value="Methyltransf_25"/>
</dbReference>
<reference evidence="2 3" key="1">
    <citation type="submission" date="2023-07" db="EMBL/GenBank/DDBJ databases">
        <title>Genomic Encyclopedia of Type Strains, Phase IV (KMG-IV): sequencing the most valuable type-strain genomes for metagenomic binning, comparative biology and taxonomic classification.</title>
        <authorList>
            <person name="Goeker M."/>
        </authorList>
    </citation>
    <scope>NUCLEOTIDE SEQUENCE [LARGE SCALE GENOMIC DNA]</scope>
    <source>
        <strain evidence="2 3">DSM 12751</strain>
    </source>
</reference>
<sequence length="231" mass="25995">MPNHTQIYLLEAQRYEELIAKQPLLGEKLHELYPFSGKDVLDLGAGTGRLTVPVAQKANSILALDASAAKLEVTAKKLEDLGLSNWRTEVADHRQLPVEANSMDLVVSGWSIAYLASTNQKNWSEDLKQVISEIKRVLKPGGACVIFETLGTGWTTPHPPDFLTSYYTLLEQEYGFEKQWIRTDYTFNHIEEAVELTRFFFGDALAQRVRDENLVILPECAGIWTLKLPSS</sequence>
<dbReference type="Pfam" id="PF13649">
    <property type="entry name" value="Methyltransf_25"/>
    <property type="match status" value="1"/>
</dbReference>
<name>A0ABT9W4W9_9BACI</name>
<evidence type="ECO:0000313" key="3">
    <source>
        <dbReference type="Proteomes" id="UP001235840"/>
    </source>
</evidence>
<dbReference type="SUPFAM" id="SSF53335">
    <property type="entry name" value="S-adenosyl-L-methionine-dependent methyltransferases"/>
    <property type="match status" value="1"/>
</dbReference>
<dbReference type="CDD" id="cd02440">
    <property type="entry name" value="AdoMet_MTases"/>
    <property type="match status" value="1"/>
</dbReference>
<gene>
    <name evidence="2" type="ORF">J2S11_003825</name>
</gene>
<dbReference type="PANTHER" id="PTHR42912">
    <property type="entry name" value="METHYLTRANSFERASE"/>
    <property type="match status" value="1"/>
</dbReference>
<dbReference type="InterPro" id="IPR050508">
    <property type="entry name" value="Methyltransf_Superfamily"/>
</dbReference>
<dbReference type="Proteomes" id="UP001235840">
    <property type="component" value="Unassembled WGS sequence"/>
</dbReference>
<dbReference type="RefSeq" id="WP_307397192.1">
    <property type="nucleotide sequence ID" value="NZ_BAAADK010000013.1"/>
</dbReference>
<protein>
    <submittedName>
        <fullName evidence="2">Ubiquinone/menaquinone biosynthesis C-methylase UbiE</fullName>
    </submittedName>
</protein>
<dbReference type="Gene3D" id="3.40.50.150">
    <property type="entry name" value="Vaccinia Virus protein VP39"/>
    <property type="match status" value="1"/>
</dbReference>
<keyword evidence="2" id="KW-0830">Ubiquinone</keyword>
<evidence type="ECO:0000259" key="1">
    <source>
        <dbReference type="Pfam" id="PF13649"/>
    </source>
</evidence>
<feature type="domain" description="Methyltransferase" evidence="1">
    <location>
        <begin position="40"/>
        <end position="142"/>
    </location>
</feature>
<dbReference type="InterPro" id="IPR029063">
    <property type="entry name" value="SAM-dependent_MTases_sf"/>
</dbReference>
<dbReference type="PANTHER" id="PTHR42912:SF93">
    <property type="entry name" value="N6-ADENOSINE-METHYLTRANSFERASE TMT1A"/>
    <property type="match status" value="1"/>
</dbReference>
<keyword evidence="3" id="KW-1185">Reference proteome</keyword>
<organism evidence="2 3">
    <name type="scientific">Caldalkalibacillus horti</name>
    <dbReference type="NCBI Taxonomy" id="77523"/>
    <lineage>
        <taxon>Bacteria</taxon>
        <taxon>Bacillati</taxon>
        <taxon>Bacillota</taxon>
        <taxon>Bacilli</taxon>
        <taxon>Bacillales</taxon>
        <taxon>Bacillaceae</taxon>
        <taxon>Caldalkalibacillus</taxon>
    </lineage>
</organism>
<accession>A0ABT9W4W9</accession>
<evidence type="ECO:0000313" key="2">
    <source>
        <dbReference type="EMBL" id="MDQ0167895.1"/>
    </source>
</evidence>
<proteinExistence type="predicted"/>
<dbReference type="EMBL" id="JAUSTY010000021">
    <property type="protein sequence ID" value="MDQ0167895.1"/>
    <property type="molecule type" value="Genomic_DNA"/>
</dbReference>
<comment type="caution">
    <text evidence="2">The sequence shown here is derived from an EMBL/GenBank/DDBJ whole genome shotgun (WGS) entry which is preliminary data.</text>
</comment>